<dbReference type="GO" id="GO:0071025">
    <property type="term" value="P:RNA surveillance"/>
    <property type="evidence" value="ECO:0007669"/>
    <property type="project" value="InterPro"/>
</dbReference>
<keyword evidence="4 10" id="KW-0963">Cytoplasm</keyword>
<dbReference type="FunFam" id="3.30.1330.30:FF:000008">
    <property type="entry name" value="Protein pelota homolog"/>
    <property type="match status" value="1"/>
</dbReference>
<comment type="cofactor">
    <cofactor evidence="1 10">
        <name>a divalent metal cation</name>
        <dbReference type="ChEBI" id="CHEBI:60240"/>
    </cofactor>
</comment>
<dbReference type="InterPro" id="IPR005141">
    <property type="entry name" value="eRF1_2"/>
</dbReference>
<dbReference type="InterPro" id="IPR005142">
    <property type="entry name" value="eRF1_3"/>
</dbReference>
<dbReference type="PANTHER" id="PTHR10853:SF0">
    <property type="entry name" value="PROTEIN PELOTA HOMOLOG"/>
    <property type="match status" value="1"/>
</dbReference>
<dbReference type="GO" id="GO:0032790">
    <property type="term" value="P:ribosome disassembly"/>
    <property type="evidence" value="ECO:0007669"/>
    <property type="project" value="TreeGrafter"/>
</dbReference>
<dbReference type="SMART" id="SM01194">
    <property type="entry name" value="eRF1_1"/>
    <property type="match status" value="1"/>
</dbReference>
<dbReference type="Proteomes" id="UP000054845">
    <property type="component" value="Unassembled WGS sequence"/>
</dbReference>
<dbReference type="GO" id="GO:0005737">
    <property type="term" value="C:cytoplasm"/>
    <property type="evidence" value="ECO:0007669"/>
    <property type="project" value="UniProtKB-SubCell"/>
</dbReference>
<comment type="similarity">
    <text evidence="3 10">Belongs to the eukaryotic release factor 1 family. Pelota subfamily.</text>
</comment>
<dbReference type="GO" id="GO:0070651">
    <property type="term" value="P:nonfunctional rRNA decay"/>
    <property type="evidence" value="ECO:0007669"/>
    <property type="project" value="TreeGrafter"/>
</dbReference>
<dbReference type="GO" id="GO:0046872">
    <property type="term" value="F:metal ion binding"/>
    <property type="evidence" value="ECO:0007669"/>
    <property type="project" value="UniProtKB-KW"/>
</dbReference>
<dbReference type="STRING" id="401625.A0A0P1BMD1"/>
<keyword evidence="14" id="KW-1185">Reference proteome</keyword>
<evidence type="ECO:0000256" key="3">
    <source>
        <dbReference type="ARBA" id="ARBA00009504"/>
    </source>
</evidence>
<dbReference type="Gene3D" id="3.30.1330.30">
    <property type="match status" value="1"/>
</dbReference>
<feature type="domain" description="eRF1/Pelota-like N-terminal" evidence="12">
    <location>
        <begin position="1"/>
        <end position="181"/>
    </location>
</feature>
<evidence type="ECO:0000256" key="1">
    <source>
        <dbReference type="ARBA" id="ARBA00001968"/>
    </source>
</evidence>
<sequence length="448" mass="47988">MKLISRHIERDGSGRVTIVPEEDEDMYHLYNLVEVGDNVRAAAVRRVQSESNTGSIESHRIRTTLTLRVEKLQFDASGSSAAVVDPGAVAGGAGAGASAGGSGANSGTATPSGDAAPGLSALGGSSGQGATLSVSGRVAEENRHVKMGAFHTLDIECGRSVGIDKQSWDSVHLERLQEAGDANNRAEVGAVVMGEGTAVVCLLTSSMTLVRQRIDVALPRKHKSLAASAHEKALLKFHQQVYTAVTRLLGLPAIRLIILASPGFTKDTVYDYLFAEATRRGDKLLTGNEVKRKFLRVACASPHIHSLMEVLRTPEVSSQLSDTKFAREGQLLDKFQRTLASDELRAWYGEEHVMLAASRGAIGSLLISDGLFRSPDPARRKTFVQLVEDVRSAGGEAVILSGLHESGKTLNGLTGIAAILRFPLDIEVVEEEEEREAHARARAETEER</sequence>
<dbReference type="Pfam" id="PF03465">
    <property type="entry name" value="eRF1_3"/>
    <property type="match status" value="1"/>
</dbReference>
<dbReference type="GO" id="GO:1990533">
    <property type="term" value="C:Dom34-Hbs1 complex"/>
    <property type="evidence" value="ECO:0007669"/>
    <property type="project" value="UniProtKB-ARBA"/>
</dbReference>
<name>A0A0P1BMD1_9BASI</name>
<dbReference type="EMBL" id="CCYA01000265">
    <property type="protein sequence ID" value="CEH17463.1"/>
    <property type="molecule type" value="Genomic_DNA"/>
</dbReference>
<evidence type="ECO:0000256" key="2">
    <source>
        <dbReference type="ARBA" id="ARBA00004496"/>
    </source>
</evidence>
<organism evidence="13 14">
    <name type="scientific">Ceraceosorus bombacis</name>
    <dbReference type="NCBI Taxonomy" id="401625"/>
    <lineage>
        <taxon>Eukaryota</taxon>
        <taxon>Fungi</taxon>
        <taxon>Dikarya</taxon>
        <taxon>Basidiomycota</taxon>
        <taxon>Ustilaginomycotina</taxon>
        <taxon>Exobasidiomycetes</taxon>
        <taxon>Ceraceosorales</taxon>
        <taxon>Ceraceosoraceae</taxon>
        <taxon>Ceraceosorus</taxon>
    </lineage>
</organism>
<evidence type="ECO:0000259" key="12">
    <source>
        <dbReference type="SMART" id="SM01194"/>
    </source>
</evidence>
<keyword evidence="5 13" id="KW-0132">Cell division</keyword>
<keyword evidence="7" id="KW-0498">Mitosis</keyword>
<evidence type="ECO:0000256" key="11">
    <source>
        <dbReference type="SAM" id="MobiDB-lite"/>
    </source>
</evidence>
<dbReference type="InterPro" id="IPR058547">
    <property type="entry name" value="Pelota_N"/>
</dbReference>
<evidence type="ECO:0000313" key="13">
    <source>
        <dbReference type="EMBL" id="CEH17463.1"/>
    </source>
</evidence>
<protein>
    <recommendedName>
        <fullName evidence="10">Protein DOM34 homolog</fullName>
    </recommendedName>
</protein>
<evidence type="ECO:0000256" key="7">
    <source>
        <dbReference type="ARBA" id="ARBA00022776"/>
    </source>
</evidence>
<dbReference type="InterPro" id="IPR029064">
    <property type="entry name" value="Ribosomal_eL30-like_sf"/>
</dbReference>
<dbReference type="InterPro" id="IPR042226">
    <property type="entry name" value="eFR1_2_sf"/>
</dbReference>
<dbReference type="NCBIfam" id="TIGR00111">
    <property type="entry name" value="pelota"/>
    <property type="match status" value="1"/>
</dbReference>
<dbReference type="GO" id="GO:0070966">
    <property type="term" value="P:nuclear-transcribed mRNA catabolic process, no-go decay"/>
    <property type="evidence" value="ECO:0007669"/>
    <property type="project" value="InterPro"/>
</dbReference>
<comment type="function">
    <text evidence="10">Component of the Dom34-Hbs1 complex, a complex that recognizes stalled ribosomes and triggers the No-Go Decay (NGD) pathway (PubMed:20890290). In the Dom34-Hbs1 complex, dom34 recognizes ribosomes stalled at the 3' end of an mRNA and engages stalled ribosomes by destabilizing mRNA in the mRNA channel. Following ribosome-binding, the Dom34-Hbs1 complex promotes the disassembly of stalled ribosomes, followed by degradation of damaged mRNAs as part of the NGD pathway.</text>
</comment>
<dbReference type="Gene3D" id="3.30.420.60">
    <property type="entry name" value="eRF1 domain 2"/>
    <property type="match status" value="1"/>
</dbReference>
<dbReference type="InterPro" id="IPR038069">
    <property type="entry name" value="Pelota/DOM34_N"/>
</dbReference>
<evidence type="ECO:0000256" key="8">
    <source>
        <dbReference type="ARBA" id="ARBA00023254"/>
    </source>
</evidence>
<dbReference type="Pfam" id="PF03464">
    <property type="entry name" value="eRF1_2"/>
    <property type="match status" value="1"/>
</dbReference>
<dbReference type="SUPFAM" id="SSF55315">
    <property type="entry name" value="L30e-like"/>
    <property type="match status" value="1"/>
</dbReference>
<dbReference type="InterPro" id="IPR004405">
    <property type="entry name" value="TF_pelota"/>
</dbReference>
<evidence type="ECO:0000256" key="5">
    <source>
        <dbReference type="ARBA" id="ARBA00022618"/>
    </source>
</evidence>
<feature type="compositionally biased region" description="Low complexity" evidence="11">
    <location>
        <begin position="105"/>
        <end position="133"/>
    </location>
</feature>
<dbReference type="GO" id="GO:0070481">
    <property type="term" value="P:nuclear-transcribed mRNA catabolic process, non-stop decay"/>
    <property type="evidence" value="ECO:0007669"/>
    <property type="project" value="InterPro"/>
</dbReference>
<keyword evidence="9" id="KW-0131">Cell cycle</keyword>
<evidence type="ECO:0000256" key="6">
    <source>
        <dbReference type="ARBA" id="ARBA00022723"/>
    </source>
</evidence>
<dbReference type="GO" id="GO:0006412">
    <property type="term" value="P:translation"/>
    <property type="evidence" value="ECO:0007669"/>
    <property type="project" value="UniProtKB-ARBA"/>
</dbReference>
<dbReference type="AlphaFoldDB" id="A0A0P1BMD1"/>
<comment type="subcellular location">
    <subcellularLocation>
        <location evidence="2 10">Cytoplasm</location>
    </subcellularLocation>
</comment>
<keyword evidence="6 10" id="KW-0479">Metal-binding</keyword>
<evidence type="ECO:0000313" key="14">
    <source>
        <dbReference type="Proteomes" id="UP000054845"/>
    </source>
</evidence>
<keyword evidence="8" id="KW-0469">Meiosis</keyword>
<evidence type="ECO:0000256" key="4">
    <source>
        <dbReference type="ARBA" id="ARBA00022490"/>
    </source>
</evidence>
<feature type="compositionally biased region" description="Gly residues" evidence="11">
    <location>
        <begin position="92"/>
        <end position="104"/>
    </location>
</feature>
<reference evidence="13 14" key="1">
    <citation type="submission" date="2014-09" db="EMBL/GenBank/DDBJ databases">
        <authorList>
            <person name="Magalhaes I.L.F."/>
            <person name="Oliveira U."/>
            <person name="Santos F.R."/>
            <person name="Vidigal T.H.D.A."/>
            <person name="Brescovit A.D."/>
            <person name="Santos A.J."/>
        </authorList>
    </citation>
    <scope>NUCLEOTIDE SEQUENCE [LARGE SCALE GENOMIC DNA]</scope>
</reference>
<dbReference type="Gene3D" id="2.30.30.870">
    <property type="entry name" value="Pelota, domain A"/>
    <property type="match status" value="1"/>
</dbReference>
<accession>A0A0P1BMD1</accession>
<dbReference type="SUPFAM" id="SSF159065">
    <property type="entry name" value="Dom34/Pelota N-terminal domain-like"/>
    <property type="match status" value="2"/>
</dbReference>
<proteinExistence type="inferred from homology"/>
<dbReference type="SUPFAM" id="SSF53137">
    <property type="entry name" value="Translational machinery components"/>
    <property type="match status" value="1"/>
</dbReference>
<dbReference type="Pfam" id="PF26356">
    <property type="entry name" value="Pelota_N"/>
    <property type="match status" value="1"/>
</dbReference>
<evidence type="ECO:0000256" key="10">
    <source>
        <dbReference type="RuleBase" id="RU362019"/>
    </source>
</evidence>
<feature type="region of interest" description="Disordered" evidence="11">
    <location>
        <begin position="92"/>
        <end position="134"/>
    </location>
</feature>
<dbReference type="GO" id="GO:0051301">
    <property type="term" value="P:cell division"/>
    <property type="evidence" value="ECO:0007669"/>
    <property type="project" value="UniProtKB-KW"/>
</dbReference>
<dbReference type="FunFam" id="3.30.420.60:FF:000004">
    <property type="entry name" value="Protein DOM34 homolog"/>
    <property type="match status" value="1"/>
</dbReference>
<dbReference type="OrthoDB" id="10249111at2759"/>
<evidence type="ECO:0000256" key="9">
    <source>
        <dbReference type="ARBA" id="ARBA00023306"/>
    </source>
</evidence>
<dbReference type="GO" id="GO:0051321">
    <property type="term" value="P:meiotic cell cycle"/>
    <property type="evidence" value="ECO:0007669"/>
    <property type="project" value="UniProtKB-KW"/>
</dbReference>
<dbReference type="PANTHER" id="PTHR10853">
    <property type="entry name" value="PELOTA"/>
    <property type="match status" value="1"/>
</dbReference>
<dbReference type="InterPro" id="IPR005140">
    <property type="entry name" value="eRF1_Pelota-like_N"/>
</dbReference>